<evidence type="ECO:0000313" key="2">
    <source>
        <dbReference type="Proteomes" id="UP000236723"/>
    </source>
</evidence>
<dbReference type="Proteomes" id="UP000236723">
    <property type="component" value="Unassembled WGS sequence"/>
</dbReference>
<dbReference type="OrthoDB" id="3482103at2"/>
<sequence length="102" mass="10604">MKRTAPLAVTACLAAVLSLTGCQSHTQSCRNGTCHVTVNGAGQTIEVNDYDLRIISIGADSVRMQAEGGATATLKVGARERLGPITIKVTSVGDDSVKFDVN</sequence>
<dbReference type="AlphaFoldDB" id="A0A1H5VA09"/>
<protein>
    <submittedName>
        <fullName evidence="1">Uncharacterized protein</fullName>
    </submittedName>
</protein>
<dbReference type="PROSITE" id="PS51257">
    <property type="entry name" value="PROKAR_LIPOPROTEIN"/>
    <property type="match status" value="1"/>
</dbReference>
<dbReference type="EMBL" id="FNVO01000002">
    <property type="protein sequence ID" value="SEF84050.1"/>
    <property type="molecule type" value="Genomic_DNA"/>
</dbReference>
<gene>
    <name evidence="1" type="ORF">SAMN04489712_102229</name>
</gene>
<name>A0A1H5VA09_9ACTN</name>
<keyword evidence="2" id="KW-1185">Reference proteome</keyword>
<proteinExistence type="predicted"/>
<organism evidence="1 2">
    <name type="scientific">Thermomonospora echinospora</name>
    <dbReference type="NCBI Taxonomy" id="1992"/>
    <lineage>
        <taxon>Bacteria</taxon>
        <taxon>Bacillati</taxon>
        <taxon>Actinomycetota</taxon>
        <taxon>Actinomycetes</taxon>
        <taxon>Streptosporangiales</taxon>
        <taxon>Thermomonosporaceae</taxon>
        <taxon>Thermomonospora</taxon>
    </lineage>
</organism>
<reference evidence="2" key="1">
    <citation type="submission" date="2016-10" db="EMBL/GenBank/DDBJ databases">
        <authorList>
            <person name="Varghese N."/>
            <person name="Submissions S."/>
        </authorList>
    </citation>
    <scope>NUCLEOTIDE SEQUENCE [LARGE SCALE GENOMIC DNA]</scope>
    <source>
        <strain evidence="2">DSM 43163</strain>
    </source>
</reference>
<accession>A0A1H5VA09</accession>
<evidence type="ECO:0000313" key="1">
    <source>
        <dbReference type="EMBL" id="SEF84050.1"/>
    </source>
</evidence>
<dbReference type="RefSeq" id="WP_146087260.1">
    <property type="nucleotide sequence ID" value="NZ_FNVO01000002.1"/>
</dbReference>